<evidence type="ECO:0000313" key="4">
    <source>
        <dbReference type="Proteomes" id="UP000596035"/>
    </source>
</evidence>
<organism evidence="2 4">
    <name type="scientific">Acutalibacter muris</name>
    <dbReference type="NCBI Taxonomy" id="1796620"/>
    <lineage>
        <taxon>Bacteria</taxon>
        <taxon>Bacillati</taxon>
        <taxon>Bacillota</taxon>
        <taxon>Clostridia</taxon>
        <taxon>Eubacteriales</taxon>
        <taxon>Acutalibacteraceae</taxon>
        <taxon>Acutalibacter</taxon>
    </lineage>
</organism>
<reference evidence="2 4" key="3">
    <citation type="submission" date="2020-11" db="EMBL/GenBank/DDBJ databases">
        <title>Closed and high quality bacterial genomes of the OMM12 community.</title>
        <authorList>
            <person name="Marbouty M."/>
            <person name="Lamy-Besnier Q."/>
            <person name="Debarbieux L."/>
            <person name="Koszul R."/>
        </authorList>
    </citation>
    <scope>NUCLEOTIDE SEQUENCE [LARGE SCALE GENOMIC DNA]</scope>
    <source>
        <strain evidence="2 4">KB18</strain>
    </source>
</reference>
<dbReference type="EMBL" id="CP021422">
    <property type="protein sequence ID" value="ASB40281.1"/>
    <property type="molecule type" value="Genomic_DNA"/>
</dbReference>
<dbReference type="Proteomes" id="UP000596035">
    <property type="component" value="Chromosome"/>
</dbReference>
<sequence length="132" mass="15252">MKTPSVHSKKPQEALELKAIIASLLDQARDKVSFVDRDAPDDIFTLDIRMLHEAVHRLHKMQAKPIIVSTAKGREYIDYICPHCHDTITQRRKGQKEGLYRPKYHDSCGQRLNWEKMVICGKLKIKKSEASK</sequence>
<evidence type="ECO:0000313" key="2">
    <source>
        <dbReference type="EMBL" id="QQR29571.1"/>
    </source>
</evidence>
<dbReference type="EMBL" id="CP065321">
    <property type="protein sequence ID" value="QQR29571.1"/>
    <property type="molecule type" value="Genomic_DNA"/>
</dbReference>
<dbReference type="KEGG" id="amur:ADH66_06180"/>
<keyword evidence="3" id="KW-1185">Reference proteome</keyword>
<evidence type="ECO:0000313" key="3">
    <source>
        <dbReference type="Proteomes" id="UP000196710"/>
    </source>
</evidence>
<dbReference type="AlphaFoldDB" id="A0A1Z2XPF1"/>
<dbReference type="Proteomes" id="UP000196710">
    <property type="component" value="Chromosome"/>
</dbReference>
<reference evidence="3" key="2">
    <citation type="submission" date="2017-05" db="EMBL/GenBank/DDBJ databases">
        <title>Improved OligoMM genomes.</title>
        <authorList>
            <person name="Garzetti D."/>
        </authorList>
    </citation>
    <scope>NUCLEOTIDE SEQUENCE [LARGE SCALE GENOMIC DNA]</scope>
    <source>
        <strain evidence="3">KB18</strain>
    </source>
</reference>
<proteinExistence type="predicted"/>
<protein>
    <submittedName>
        <fullName evidence="2">Uncharacterized protein</fullName>
    </submittedName>
</protein>
<reference evidence="1" key="1">
    <citation type="journal article" date="2017" name="Genome Announc.">
        <title>High-Quality Whole-Genome Sequences of the Oligo-Mouse-Microbiota Bacterial Community.</title>
        <authorList>
            <person name="Garzetti D."/>
            <person name="Brugiroux S."/>
            <person name="Bunk B."/>
            <person name="Pukall R."/>
            <person name="McCoy K.D."/>
            <person name="Macpherson A.J."/>
            <person name="Stecher B."/>
        </authorList>
    </citation>
    <scope>NUCLEOTIDE SEQUENCE</scope>
    <source>
        <strain evidence="1">KB18</strain>
    </source>
</reference>
<evidence type="ECO:0000313" key="1">
    <source>
        <dbReference type="EMBL" id="ASB40281.1"/>
    </source>
</evidence>
<name>A0A1Z2XPF1_9FIRM</name>
<dbReference type="RefSeq" id="WP_066534311.1">
    <property type="nucleotide sequence ID" value="NZ_CP021422.1"/>
</dbReference>
<gene>
    <name evidence="1" type="ORF">ADH66_06180</name>
    <name evidence="2" type="ORF">I5Q82_16270</name>
</gene>
<accession>A0A1Z2XPF1</accession>